<evidence type="ECO:0000256" key="1">
    <source>
        <dbReference type="ARBA" id="ARBA00004651"/>
    </source>
</evidence>
<keyword evidence="8 10" id="KW-0472">Membrane</keyword>
<keyword evidence="13" id="KW-1185">Reference proteome</keyword>
<feature type="transmembrane region" description="Helical" evidence="10">
    <location>
        <begin position="303"/>
        <end position="324"/>
    </location>
</feature>
<evidence type="ECO:0000256" key="2">
    <source>
        <dbReference type="ARBA" id="ARBA00022448"/>
    </source>
</evidence>
<protein>
    <submittedName>
        <fullName evidence="12">Na+/H+ antiporter</fullName>
    </submittedName>
</protein>
<evidence type="ECO:0000256" key="10">
    <source>
        <dbReference type="RuleBase" id="RU366002"/>
    </source>
</evidence>
<keyword evidence="10" id="KW-0050">Antiport</keyword>
<keyword evidence="3 10" id="KW-1003">Cell membrane</keyword>
<feature type="transmembrane region" description="Helical" evidence="10">
    <location>
        <begin position="210"/>
        <end position="228"/>
    </location>
</feature>
<evidence type="ECO:0000256" key="4">
    <source>
        <dbReference type="ARBA" id="ARBA00022692"/>
    </source>
</evidence>
<comment type="caution">
    <text evidence="10">Lacks conserved residue(s) required for the propagation of feature annotation.</text>
</comment>
<reference evidence="12" key="1">
    <citation type="submission" date="2024-05" db="EMBL/GenBank/DDBJ databases">
        <title>30 novel species of actinomycetes from the DSMZ collection.</title>
        <authorList>
            <person name="Nouioui I."/>
        </authorList>
    </citation>
    <scope>NUCLEOTIDE SEQUENCE</scope>
    <source>
        <strain evidence="12">DSM 40473</strain>
    </source>
</reference>
<feature type="transmembrane region" description="Helical" evidence="10">
    <location>
        <begin position="265"/>
        <end position="283"/>
    </location>
</feature>
<evidence type="ECO:0000313" key="12">
    <source>
        <dbReference type="EMBL" id="MDT0448599.1"/>
    </source>
</evidence>
<gene>
    <name evidence="12" type="ORF">RM609_05820</name>
</gene>
<feature type="transmembrane region" description="Helical" evidence="10">
    <location>
        <begin position="234"/>
        <end position="253"/>
    </location>
</feature>
<feature type="transmembrane region" description="Helical" evidence="10">
    <location>
        <begin position="180"/>
        <end position="203"/>
    </location>
</feature>
<comment type="caution">
    <text evidence="12">The sequence shown here is derived from an EMBL/GenBank/DDBJ whole genome shotgun (WGS) entry which is preliminary data.</text>
</comment>
<comment type="subcellular location">
    <subcellularLocation>
        <location evidence="1 10">Cell membrane</location>
        <topology evidence="1 10">Multi-pass membrane protein</topology>
    </subcellularLocation>
</comment>
<keyword evidence="2 10" id="KW-0813">Transport</keyword>
<comment type="function">
    <text evidence="10">Na(+)/H(+) antiporter that extrudes sodium in exchange for external protons.</text>
</comment>
<feature type="transmembrane region" description="Helical" evidence="10">
    <location>
        <begin position="83"/>
        <end position="105"/>
    </location>
</feature>
<comment type="similarity">
    <text evidence="10">Belongs to the monovalent cation:proton antiporter 1 (CPA1) transporter (TC 2.A.36) family.</text>
</comment>
<dbReference type="PANTHER" id="PTHR10110">
    <property type="entry name" value="SODIUM/HYDROGEN EXCHANGER"/>
    <property type="match status" value="1"/>
</dbReference>
<dbReference type="PANTHER" id="PTHR10110:SF86">
    <property type="entry name" value="SODIUM_HYDROGEN EXCHANGER 7"/>
    <property type="match status" value="1"/>
</dbReference>
<dbReference type="RefSeq" id="WP_311608443.1">
    <property type="nucleotide sequence ID" value="NZ_JAVRFI010000002.1"/>
</dbReference>
<evidence type="ECO:0000256" key="7">
    <source>
        <dbReference type="ARBA" id="ARBA00023065"/>
    </source>
</evidence>
<dbReference type="InterPro" id="IPR004705">
    <property type="entry name" value="Cation/H_exchanger_CPA1_bac"/>
</dbReference>
<keyword evidence="6 10" id="KW-0915">Sodium</keyword>
<evidence type="ECO:0000256" key="3">
    <source>
        <dbReference type="ARBA" id="ARBA00022475"/>
    </source>
</evidence>
<accession>A0ABU2SHZ6</accession>
<evidence type="ECO:0000259" key="11">
    <source>
        <dbReference type="Pfam" id="PF00999"/>
    </source>
</evidence>
<feature type="transmembrane region" description="Helical" evidence="10">
    <location>
        <begin position="154"/>
        <end position="174"/>
    </location>
</feature>
<dbReference type="Proteomes" id="UP001180531">
    <property type="component" value="Unassembled WGS sequence"/>
</dbReference>
<dbReference type="InterPro" id="IPR018422">
    <property type="entry name" value="Cation/H_exchanger_CPA1"/>
</dbReference>
<feature type="transmembrane region" description="Helical" evidence="10">
    <location>
        <begin position="28"/>
        <end position="45"/>
    </location>
</feature>
<keyword evidence="4 10" id="KW-0812">Transmembrane</keyword>
<dbReference type="NCBIfam" id="TIGR00831">
    <property type="entry name" value="a_cpa1"/>
    <property type="match status" value="1"/>
</dbReference>
<evidence type="ECO:0000256" key="9">
    <source>
        <dbReference type="ARBA" id="ARBA00023201"/>
    </source>
</evidence>
<proteinExistence type="inferred from homology"/>
<evidence type="ECO:0000313" key="13">
    <source>
        <dbReference type="Proteomes" id="UP001180531"/>
    </source>
</evidence>
<dbReference type="Pfam" id="PF00999">
    <property type="entry name" value="Na_H_Exchanger"/>
    <property type="match status" value="1"/>
</dbReference>
<dbReference type="InterPro" id="IPR006153">
    <property type="entry name" value="Cation/H_exchanger_TM"/>
</dbReference>
<dbReference type="Gene3D" id="6.10.140.1330">
    <property type="match status" value="1"/>
</dbReference>
<keyword evidence="9 10" id="KW-0739">Sodium transport</keyword>
<feature type="transmembrane region" description="Helical" evidence="10">
    <location>
        <begin position="336"/>
        <end position="361"/>
    </location>
</feature>
<sequence>MTALTAVLLLVSFATLIATGARHWRVPAPSLLVVGGVLIGALPWVPAIRVAPETISVVVLPPLLFASAEEISWRELRPVWRPVTVLAFGLVLATAAAVGVVAAAVTPLRGTTAFVLGAVLASTDPVAVTALGRRLSLPPRVQVLVQAESLFNDATSLVLFKVAVATAVTAGAVSPAASGGAFLFLGGGGVLIGGAVAGVAALIRRRTADPVLETVVALVTPYAAYVLAEDLGASGVTAVVVAGVVLGSTGHRLTNAALRLQVHAVYGTVVFLLESVVFAVIGLELPALVHELGSAGDDWPLGVLAMAGTVLTTRLLGVLPLSLLTQRRRGDGRVSWRVPAVVSWAGTRGVMPLAAALSIPLTVEGGGPLPHRPLLLVLTAGVVVLTLVLQGFTLAPVVRWSGIALEPEHTAHEEARCRAALAKAGLDCLDELESLEAASTTVVDQLRRGLLAQLDQADADRGDDGFSATDYRELRRAVIAAESAELRRLYEGNRISDMTRRRVQRSLDLEEAGLGE</sequence>
<evidence type="ECO:0000256" key="5">
    <source>
        <dbReference type="ARBA" id="ARBA00022989"/>
    </source>
</evidence>
<organism evidence="12 13">
    <name type="scientific">Streptomyces hesseae</name>
    <dbReference type="NCBI Taxonomy" id="3075519"/>
    <lineage>
        <taxon>Bacteria</taxon>
        <taxon>Bacillati</taxon>
        <taxon>Actinomycetota</taxon>
        <taxon>Actinomycetes</taxon>
        <taxon>Kitasatosporales</taxon>
        <taxon>Streptomycetaceae</taxon>
        <taxon>Streptomyces</taxon>
    </lineage>
</organism>
<evidence type="ECO:0000256" key="6">
    <source>
        <dbReference type="ARBA" id="ARBA00023053"/>
    </source>
</evidence>
<evidence type="ECO:0000256" key="8">
    <source>
        <dbReference type="ARBA" id="ARBA00023136"/>
    </source>
</evidence>
<feature type="domain" description="Cation/H+ exchanger transmembrane" evidence="11">
    <location>
        <begin position="13"/>
        <end position="400"/>
    </location>
</feature>
<keyword evidence="5 10" id="KW-1133">Transmembrane helix</keyword>
<dbReference type="EMBL" id="JAVRFI010000002">
    <property type="protein sequence ID" value="MDT0448599.1"/>
    <property type="molecule type" value="Genomic_DNA"/>
</dbReference>
<keyword evidence="7 10" id="KW-0406">Ion transport</keyword>
<feature type="transmembrane region" description="Helical" evidence="10">
    <location>
        <begin position="373"/>
        <end position="395"/>
    </location>
</feature>
<name>A0ABU2SHZ6_9ACTN</name>